<sequence>MWRESNLYIDGLIFAKEEQIIYVDFIKNLIENNSIVEEIKIKYHSKDLRFVYSKGIKGNVINFYIYLEGDSFNIAKTLSYIKELLNVPDVRKEFYVIYAFDGVSDYYSRRLFPRITEFESKLRSLIYMSLINNHGLSLISETIVKIDYELDESNKIKNVLMRNSNGSFNIDTALQNFTLSTYEKFLFTKYSDRSYEDIVNDIEEHYTNNILDDYSLHYILMQKEKKSICHRYI</sequence>
<dbReference type="AlphaFoldDB" id="A0A2N6UH23"/>
<gene>
    <name evidence="1" type="ORF">CJ192_08030</name>
</gene>
<protein>
    <submittedName>
        <fullName evidence="1">Uncharacterized protein</fullName>
    </submittedName>
</protein>
<proteinExistence type="predicted"/>
<accession>A0A2N6UH23</accession>
<dbReference type="Proteomes" id="UP000235658">
    <property type="component" value="Unassembled WGS sequence"/>
</dbReference>
<organism evidence="1 2">
    <name type="scientific">Anaerococcus hydrogenalis</name>
    <dbReference type="NCBI Taxonomy" id="33029"/>
    <lineage>
        <taxon>Bacteria</taxon>
        <taxon>Bacillati</taxon>
        <taxon>Bacillota</taxon>
        <taxon>Tissierellia</taxon>
        <taxon>Tissierellales</taxon>
        <taxon>Peptoniphilaceae</taxon>
        <taxon>Anaerococcus</taxon>
    </lineage>
</organism>
<reference evidence="1 2" key="1">
    <citation type="submission" date="2017-09" db="EMBL/GenBank/DDBJ databases">
        <title>Bacterial strain isolated from the female urinary microbiota.</title>
        <authorList>
            <person name="Thomas-White K."/>
            <person name="Kumar N."/>
            <person name="Forster S."/>
            <person name="Putonti C."/>
            <person name="Lawley T."/>
            <person name="Wolfe A.J."/>
        </authorList>
    </citation>
    <scope>NUCLEOTIDE SEQUENCE [LARGE SCALE GENOMIC DNA]</scope>
    <source>
        <strain evidence="1 2">UMB0204</strain>
    </source>
</reference>
<evidence type="ECO:0000313" key="2">
    <source>
        <dbReference type="Proteomes" id="UP000235658"/>
    </source>
</evidence>
<evidence type="ECO:0000313" key="1">
    <source>
        <dbReference type="EMBL" id="PMC80911.1"/>
    </source>
</evidence>
<dbReference type="EMBL" id="PNHP01000006">
    <property type="protein sequence ID" value="PMC80911.1"/>
    <property type="molecule type" value="Genomic_DNA"/>
</dbReference>
<comment type="caution">
    <text evidence="1">The sequence shown here is derived from an EMBL/GenBank/DDBJ whole genome shotgun (WGS) entry which is preliminary data.</text>
</comment>
<name>A0A2N6UH23_9FIRM</name>